<accession>A0A3S6QXN7</accession>
<feature type="transmembrane region" description="Helical" evidence="1">
    <location>
        <begin position="330"/>
        <end position="350"/>
    </location>
</feature>
<dbReference type="KEGG" id="lng:BSQ50_08095"/>
<protein>
    <recommendedName>
        <fullName evidence="4">YfhO family protein</fullName>
    </recommendedName>
</protein>
<feature type="transmembrane region" description="Helical" evidence="1">
    <location>
        <begin position="203"/>
        <end position="223"/>
    </location>
</feature>
<feature type="transmembrane region" description="Helical" evidence="1">
    <location>
        <begin position="922"/>
        <end position="944"/>
    </location>
</feature>
<sequence length="953" mass="108977">MPIFFKKEKNLKLYIYYSLIFCLAAVFVYGTYFLTGHSLIWRLDGAQQHLPLLQTYRKFLIYRFQHPFSPLQQWTWKMGLGSDLYQIFAYYTIGDIFNYLILLFPANKIVAAYQFLIILRLYCAGLAFCFFANHFKLHRPAILGGTLVYIFNAFLLYSNVAQPFFTLPFIIFPLLLLAIEKVLQGGACWPLILMFSWMLFNNFYFAYILGIGSFIFLCLRYCFNYRKKISVGKTLFKLAYSSVISLLVTAVVWLPEVIAVQNSTRGNGPFANGLKLYPLYYYIALPSQLINGGNRDFYFWSALGFASFAFFAIVFIFSHARHYPVIVSSLLLGGIFLLLPAAGASLNGFLSPSNRWTLMLCLPIALSVAITIEQVTRITPKVLKLFSWSLIFYSTWLAGSYYFQNNERLFIPLIFLFLSYFLLVAAVHHKIPIRLTKLIFVGAILLNVVANAVYFEAPYNGGYSNEMLPSGGFQKLVKKRYAGLDQNLTGKGYRVSTISQNYYLGNGVHMYNAVPSKLNSISSYYSLQNKYLGNWAESLGINQYEANIPLGQVDDRSILNNFLGVKYLFVKKNQTNSQKVPAGYQLDRVSNQIPDANQSNQLSNQTERYTTKNAFPLIYWQNKVFSAKVYQQLSATQKEQALVKGVQTTKSYGLRSARVTPKKQQTIKYQLISSRGNLLDSHKITKFDSAETYRLILDPTQSLKNVELHVEISDLKYQQLKLSQQLKLEEIHQQTAADEGLLSNNNQLEYYRYLRYHILQGTPDNSFKLTVSSSLSDESLFQPQQDQLSFYKTVTGGVLNLGYFENNLPKTLSLNLSKLGYYHFKLKIVAVEINHSYSKQVQQLQKQRLQDLKFKTNQVTGKITTSKNGILTSSIPYSTGWTAKVDGKPVKVLKTNQAFVGLYLRAGNHHVILDYHTPGLKFAARLSGISFVLLLTISLFKFIWKKRFFQNNN</sequence>
<feature type="transmembrane region" description="Helical" evidence="1">
    <location>
        <begin position="235"/>
        <end position="254"/>
    </location>
</feature>
<feature type="transmembrane region" description="Helical" evidence="1">
    <location>
        <begin position="409"/>
        <end position="426"/>
    </location>
</feature>
<dbReference type="Proteomes" id="UP000324497">
    <property type="component" value="Chromosome"/>
</dbReference>
<dbReference type="RefSeq" id="WP_148126861.1">
    <property type="nucleotide sequence ID" value="NZ_CP018180.1"/>
</dbReference>
<gene>
    <name evidence="2" type="ORF">BSQ50_08095</name>
</gene>
<feature type="transmembrane region" description="Helical" evidence="1">
    <location>
        <begin position="297"/>
        <end position="318"/>
    </location>
</feature>
<feature type="transmembrane region" description="Helical" evidence="1">
    <location>
        <begin position="14"/>
        <end position="34"/>
    </location>
</feature>
<dbReference type="AlphaFoldDB" id="A0A3S6QXN7"/>
<evidence type="ECO:0000313" key="2">
    <source>
        <dbReference type="EMBL" id="AUJ32519.1"/>
    </source>
</evidence>
<feature type="transmembrane region" description="Helical" evidence="1">
    <location>
        <begin position="438"/>
        <end position="455"/>
    </location>
</feature>
<feature type="transmembrane region" description="Helical" evidence="1">
    <location>
        <begin position="164"/>
        <end position="183"/>
    </location>
</feature>
<feature type="transmembrane region" description="Helical" evidence="1">
    <location>
        <begin position="141"/>
        <end position="157"/>
    </location>
</feature>
<dbReference type="Pfam" id="PF09586">
    <property type="entry name" value="YfhO"/>
    <property type="match status" value="1"/>
</dbReference>
<dbReference type="EMBL" id="CP018180">
    <property type="protein sequence ID" value="AUJ32519.1"/>
    <property type="molecule type" value="Genomic_DNA"/>
</dbReference>
<feature type="transmembrane region" description="Helical" evidence="1">
    <location>
        <begin position="385"/>
        <end position="403"/>
    </location>
</feature>
<feature type="transmembrane region" description="Helical" evidence="1">
    <location>
        <begin position="356"/>
        <end position="373"/>
    </location>
</feature>
<evidence type="ECO:0000256" key="1">
    <source>
        <dbReference type="SAM" id="Phobius"/>
    </source>
</evidence>
<feature type="transmembrane region" description="Helical" evidence="1">
    <location>
        <begin position="84"/>
        <end position="104"/>
    </location>
</feature>
<dbReference type="PANTHER" id="PTHR38454:SF1">
    <property type="entry name" value="INTEGRAL MEMBRANE PROTEIN"/>
    <property type="match status" value="1"/>
</dbReference>
<feature type="transmembrane region" description="Helical" evidence="1">
    <location>
        <begin position="116"/>
        <end position="135"/>
    </location>
</feature>
<dbReference type="PANTHER" id="PTHR38454">
    <property type="entry name" value="INTEGRAL MEMBRANE PROTEIN-RELATED"/>
    <property type="match status" value="1"/>
</dbReference>
<evidence type="ECO:0000313" key="3">
    <source>
        <dbReference type="Proteomes" id="UP000324497"/>
    </source>
</evidence>
<name>A0A3S6QXN7_9LACO</name>
<organism evidence="2 3">
    <name type="scientific">Liquorilactobacillus nagelii</name>
    <dbReference type="NCBI Taxonomy" id="82688"/>
    <lineage>
        <taxon>Bacteria</taxon>
        <taxon>Bacillati</taxon>
        <taxon>Bacillota</taxon>
        <taxon>Bacilli</taxon>
        <taxon>Lactobacillales</taxon>
        <taxon>Lactobacillaceae</taxon>
        <taxon>Liquorilactobacillus</taxon>
    </lineage>
</organism>
<dbReference type="InterPro" id="IPR018580">
    <property type="entry name" value="Uncharacterised_YfhO"/>
</dbReference>
<reference evidence="2 3" key="1">
    <citation type="submission" date="2016-11" db="EMBL/GenBank/DDBJ databases">
        <title>Interaction between Lactobacillus species and yeast in water kefir.</title>
        <authorList>
            <person name="Behr J."/>
            <person name="Xu D."/>
            <person name="Vogel R.F."/>
        </authorList>
    </citation>
    <scope>NUCLEOTIDE SEQUENCE [LARGE SCALE GENOMIC DNA]</scope>
    <source>
        <strain evidence="2 3">TMW 1.1827</strain>
    </source>
</reference>
<keyword evidence="1" id="KW-0472">Membrane</keyword>
<proteinExistence type="predicted"/>
<keyword evidence="1" id="KW-1133">Transmembrane helix</keyword>
<keyword evidence="1" id="KW-0812">Transmembrane</keyword>
<evidence type="ECO:0008006" key="4">
    <source>
        <dbReference type="Google" id="ProtNLM"/>
    </source>
</evidence>
<keyword evidence="3" id="KW-1185">Reference proteome</keyword>